<dbReference type="InterPro" id="IPR000014">
    <property type="entry name" value="PAS"/>
</dbReference>
<feature type="domain" description="PAC" evidence="3">
    <location>
        <begin position="234"/>
        <end position="284"/>
    </location>
</feature>
<dbReference type="SUPFAM" id="SSF109604">
    <property type="entry name" value="HD-domain/PDEase-like"/>
    <property type="match status" value="1"/>
</dbReference>
<organism evidence="6">
    <name type="scientific">candidate division WOR-3 bacterium</name>
    <dbReference type="NCBI Taxonomy" id="2052148"/>
    <lineage>
        <taxon>Bacteria</taxon>
        <taxon>Bacteria division WOR-3</taxon>
    </lineage>
</organism>
<name>A0A7V3KNU8_UNCW3</name>
<keyword evidence="1" id="KW-0175">Coiled coil</keyword>
<feature type="domain" description="HD-GYP" evidence="5">
    <location>
        <begin position="523"/>
        <end position="718"/>
    </location>
</feature>
<proteinExistence type="predicted"/>
<dbReference type="SUPFAM" id="SSF55781">
    <property type="entry name" value="GAF domain-like"/>
    <property type="match status" value="1"/>
</dbReference>
<dbReference type="PROSITE" id="PS50112">
    <property type="entry name" value="PAS"/>
    <property type="match status" value="1"/>
</dbReference>
<dbReference type="CDD" id="cd00130">
    <property type="entry name" value="PAS"/>
    <property type="match status" value="2"/>
</dbReference>
<evidence type="ECO:0000259" key="4">
    <source>
        <dbReference type="PROSITE" id="PS51831"/>
    </source>
</evidence>
<evidence type="ECO:0000256" key="1">
    <source>
        <dbReference type="SAM" id="Coils"/>
    </source>
</evidence>
<dbReference type="InterPro" id="IPR000700">
    <property type="entry name" value="PAS-assoc_C"/>
</dbReference>
<dbReference type="Gene3D" id="1.10.3210.10">
    <property type="entry name" value="Hypothetical protein af1432"/>
    <property type="match status" value="1"/>
</dbReference>
<sequence>MFQHNDFSAVLQIITNPTPKSFISFLNIFCRNLHFDGAVIYLNVGNPEKLAFFAGVYKGSPVREIPQKFPYLTPQSIGPNIFQEAQNKFFEFERENLPEEVNQFLAKFNINKVFLMPILTSTQNYGILVAGTESRRQLTPEETESLKAHTVMFSILIDIYHTKWVYDVVRNNIREHVILQDLDHRILEANRAAALSIGIENPDELKGKFCYELWHQRNTPCPFCPLEVTRKTLKPEEKEVMTPDGRWFLIRSNPILNEAGELVGFVELTSETTEKKKAEQEARRFQEIVKHLFEQPLVGVTISDYDGKILEANETRAKMLGYTREELLKMNWKDYTHPDDVPAILEKVKELKDKKTENFIMDVRCISKDGKIVWQRLFVMPLEFEKENLLISMIMDISEDVALKEELQKLLKERTAILEAIPQRIYKVTKEGNVFPVTKTSEEAEKLSDIIRRTDKDAKELIKTVLESGEPHKILYNRKSEREDRYFSSTITKLDEETAVIVENDITEIKRQEIEALKQRNRFRRLTEGIIKTLSHIIELKEPYTAGHQSRVAEIAYLVGKEMGLDENRLTTLRYAGLLHDIGKLIIPIEILNKPSKLTESEFNLIKQHPSFSYEILKDIEFEGPVAEIVLQHHERLDGSGYPKGLKNGEILLEARIIACADVYEAMTSHRPYRPALSPEEALRELKEKAGILYDPEVVSIMEKLYLEGKLPKATSEK</sequence>
<dbReference type="InterPro" id="IPR035965">
    <property type="entry name" value="PAS-like_dom_sf"/>
</dbReference>
<feature type="domain" description="HD" evidence="4">
    <location>
        <begin position="545"/>
        <end position="667"/>
    </location>
</feature>
<dbReference type="InterPro" id="IPR003607">
    <property type="entry name" value="HD/PDEase_dom"/>
</dbReference>
<dbReference type="Pfam" id="PF13487">
    <property type="entry name" value="HD_5"/>
    <property type="match status" value="1"/>
</dbReference>
<gene>
    <name evidence="6" type="ORF">ENV38_04395</name>
</gene>
<dbReference type="PROSITE" id="PS51832">
    <property type="entry name" value="HD_GYP"/>
    <property type="match status" value="1"/>
</dbReference>
<evidence type="ECO:0000313" key="6">
    <source>
        <dbReference type="EMBL" id="HGB36125.1"/>
    </source>
</evidence>
<dbReference type="AlphaFoldDB" id="A0A7V3KNU8"/>
<dbReference type="SMART" id="SM00471">
    <property type="entry name" value="HDc"/>
    <property type="match status" value="1"/>
</dbReference>
<dbReference type="EMBL" id="DTGD01000160">
    <property type="protein sequence ID" value="HGB36125.1"/>
    <property type="molecule type" value="Genomic_DNA"/>
</dbReference>
<protein>
    <submittedName>
        <fullName evidence="6">PAS domain S-box protein</fullName>
    </submittedName>
</protein>
<dbReference type="CDD" id="cd00077">
    <property type="entry name" value="HDc"/>
    <property type="match status" value="1"/>
</dbReference>
<reference evidence="6" key="1">
    <citation type="journal article" date="2020" name="mSystems">
        <title>Genome- and Community-Level Interaction Insights into Carbon Utilization and Element Cycling Functions of Hydrothermarchaeota in Hydrothermal Sediment.</title>
        <authorList>
            <person name="Zhou Z."/>
            <person name="Liu Y."/>
            <person name="Xu W."/>
            <person name="Pan J."/>
            <person name="Luo Z.H."/>
            <person name="Li M."/>
        </authorList>
    </citation>
    <scope>NUCLEOTIDE SEQUENCE [LARGE SCALE GENOMIC DNA]</scope>
    <source>
        <strain evidence="6">SpSt-754</strain>
    </source>
</reference>
<feature type="coiled-coil region" evidence="1">
    <location>
        <begin position="268"/>
        <end position="295"/>
    </location>
</feature>
<feature type="domain" description="PAC" evidence="3">
    <location>
        <begin position="359"/>
        <end position="409"/>
    </location>
</feature>
<dbReference type="PANTHER" id="PTHR43155">
    <property type="entry name" value="CYCLIC DI-GMP PHOSPHODIESTERASE PA4108-RELATED"/>
    <property type="match status" value="1"/>
</dbReference>
<dbReference type="Gene3D" id="3.30.450.40">
    <property type="match status" value="1"/>
</dbReference>
<accession>A0A7V3KNU8</accession>
<dbReference type="InterPro" id="IPR006675">
    <property type="entry name" value="HDIG_dom"/>
</dbReference>
<dbReference type="SMART" id="SM00091">
    <property type="entry name" value="PAS"/>
    <property type="match status" value="2"/>
</dbReference>
<dbReference type="InterPro" id="IPR029016">
    <property type="entry name" value="GAF-like_dom_sf"/>
</dbReference>
<dbReference type="NCBIfam" id="TIGR00229">
    <property type="entry name" value="sensory_box"/>
    <property type="match status" value="1"/>
</dbReference>
<dbReference type="Pfam" id="PF08447">
    <property type="entry name" value="PAS_3"/>
    <property type="match status" value="1"/>
</dbReference>
<dbReference type="Pfam" id="PF13426">
    <property type="entry name" value="PAS_9"/>
    <property type="match status" value="1"/>
</dbReference>
<evidence type="ECO:0000259" key="2">
    <source>
        <dbReference type="PROSITE" id="PS50112"/>
    </source>
</evidence>
<dbReference type="InterPro" id="IPR013655">
    <property type="entry name" value="PAS_fold_3"/>
</dbReference>
<dbReference type="SUPFAM" id="SSF55785">
    <property type="entry name" value="PYP-like sensor domain (PAS domain)"/>
    <property type="match status" value="2"/>
</dbReference>
<dbReference type="InterPro" id="IPR006674">
    <property type="entry name" value="HD_domain"/>
</dbReference>
<feature type="domain" description="PAS" evidence="2">
    <location>
        <begin position="285"/>
        <end position="355"/>
    </location>
</feature>
<dbReference type="PANTHER" id="PTHR43155:SF2">
    <property type="entry name" value="CYCLIC DI-GMP PHOSPHODIESTERASE PA4108"/>
    <property type="match status" value="1"/>
</dbReference>
<evidence type="ECO:0000259" key="3">
    <source>
        <dbReference type="PROSITE" id="PS50113"/>
    </source>
</evidence>
<dbReference type="InterPro" id="IPR037522">
    <property type="entry name" value="HD_GYP_dom"/>
</dbReference>
<comment type="caution">
    <text evidence="6">The sequence shown here is derived from an EMBL/GenBank/DDBJ whole genome shotgun (WGS) entry which is preliminary data.</text>
</comment>
<dbReference type="Gene3D" id="3.30.450.20">
    <property type="entry name" value="PAS domain"/>
    <property type="match status" value="2"/>
</dbReference>
<dbReference type="PROSITE" id="PS51831">
    <property type="entry name" value="HD"/>
    <property type="match status" value="1"/>
</dbReference>
<dbReference type="NCBIfam" id="TIGR00277">
    <property type="entry name" value="HDIG"/>
    <property type="match status" value="1"/>
</dbReference>
<evidence type="ECO:0000259" key="5">
    <source>
        <dbReference type="PROSITE" id="PS51832"/>
    </source>
</evidence>
<dbReference type="PROSITE" id="PS50113">
    <property type="entry name" value="PAC"/>
    <property type="match status" value="2"/>
</dbReference>